<evidence type="ECO:0000256" key="1">
    <source>
        <dbReference type="SAM" id="Phobius"/>
    </source>
</evidence>
<feature type="transmembrane region" description="Helical" evidence="1">
    <location>
        <begin position="20"/>
        <end position="40"/>
    </location>
</feature>
<proteinExistence type="predicted"/>
<feature type="transmembrane region" description="Helical" evidence="1">
    <location>
        <begin position="80"/>
        <end position="105"/>
    </location>
</feature>
<sequence>MGVASYNRYSTIPPPEVSFAWFIPSIFGFLSALRSLALLLEARSAGTYIQKIEAYAKNADNDEIEGWETWLQKQHGKPVLFLYLYGAVSFWIIFLTFTLFGGILLSSACS</sequence>
<keyword evidence="1" id="KW-1133">Transmembrane helix</keyword>
<organism evidence="2">
    <name type="scientific">Candidatus Kentrum sp. LPFa</name>
    <dbReference type="NCBI Taxonomy" id="2126335"/>
    <lineage>
        <taxon>Bacteria</taxon>
        <taxon>Pseudomonadati</taxon>
        <taxon>Pseudomonadota</taxon>
        <taxon>Gammaproteobacteria</taxon>
        <taxon>Candidatus Kentrum</taxon>
    </lineage>
</organism>
<keyword evidence="1" id="KW-0812">Transmembrane</keyword>
<evidence type="ECO:0000313" key="2">
    <source>
        <dbReference type="EMBL" id="VFK16215.1"/>
    </source>
</evidence>
<protein>
    <submittedName>
        <fullName evidence="2">Uncharacterized protein</fullName>
    </submittedName>
</protein>
<keyword evidence="1" id="KW-0472">Membrane</keyword>
<gene>
    <name evidence="2" type="ORF">BECKLPF1236B_GA0070989_109116</name>
</gene>
<name>A0A450WGT6_9GAMM</name>
<accession>A0A450WGT6</accession>
<reference evidence="2" key="1">
    <citation type="submission" date="2019-02" db="EMBL/GenBank/DDBJ databases">
        <authorList>
            <person name="Gruber-Vodicka R. H."/>
            <person name="Seah K. B. B."/>
        </authorList>
    </citation>
    <scope>NUCLEOTIDE SEQUENCE</scope>
    <source>
        <strain evidence="2">BECK_S313</strain>
    </source>
</reference>
<dbReference type="AlphaFoldDB" id="A0A450WGT6"/>
<dbReference type="EMBL" id="CAADFK010000091">
    <property type="protein sequence ID" value="VFK16215.1"/>
    <property type="molecule type" value="Genomic_DNA"/>
</dbReference>